<feature type="transmembrane region" description="Helical" evidence="1">
    <location>
        <begin position="14"/>
        <end position="32"/>
    </location>
</feature>
<sequence>MSEAEQKKTSLKRAFIAIGFSVVTLLFTQFLFVQSRIAVLENELHSLDLKVEIARKKAKRDAETAEFAMETLQFYNAKLDAENVVETVVVKLQPENVFPFTYRELNLQLAQASDADLQAIVDKLTKRRSGSSMKERMARSSVCRFFGRFAELYPKRTEAIAPKVISWLVGQVDSDISYEVGKVLPAYGLTVKEAKAMAKQKNAVDARNRATYLGPVLTVMLSPPVDTRPIAFWLDLHAQEIADDFGRSYRWTTR</sequence>
<dbReference type="EMBL" id="PUHY01000012">
    <property type="protein sequence ID" value="PQO32534.1"/>
    <property type="molecule type" value="Genomic_DNA"/>
</dbReference>
<keyword evidence="1" id="KW-0812">Transmembrane</keyword>
<organism evidence="2 3">
    <name type="scientific">Blastopirellula marina</name>
    <dbReference type="NCBI Taxonomy" id="124"/>
    <lineage>
        <taxon>Bacteria</taxon>
        <taxon>Pseudomonadati</taxon>
        <taxon>Planctomycetota</taxon>
        <taxon>Planctomycetia</taxon>
        <taxon>Pirellulales</taxon>
        <taxon>Pirellulaceae</taxon>
        <taxon>Blastopirellula</taxon>
    </lineage>
</organism>
<reference evidence="2 3" key="1">
    <citation type="submission" date="2018-02" db="EMBL/GenBank/DDBJ databases">
        <title>Comparative genomes isolates from brazilian mangrove.</title>
        <authorList>
            <person name="Araujo J.E."/>
            <person name="Taketani R.G."/>
            <person name="Silva M.C.P."/>
            <person name="Loureco M.V."/>
            <person name="Andreote F.D."/>
        </authorList>
    </citation>
    <scope>NUCLEOTIDE SEQUENCE [LARGE SCALE GENOMIC DNA]</scope>
    <source>
        <strain evidence="2 3">Hex-1 MGV</strain>
    </source>
</reference>
<proteinExistence type="predicted"/>
<keyword evidence="1" id="KW-0472">Membrane</keyword>
<keyword evidence="1" id="KW-1133">Transmembrane helix</keyword>
<dbReference type="AlphaFoldDB" id="A0A2S8FKT0"/>
<evidence type="ECO:0000313" key="2">
    <source>
        <dbReference type="EMBL" id="PQO32534.1"/>
    </source>
</evidence>
<evidence type="ECO:0000313" key="3">
    <source>
        <dbReference type="Proteomes" id="UP000238322"/>
    </source>
</evidence>
<gene>
    <name evidence="2" type="ORF">C5Y83_20180</name>
</gene>
<evidence type="ECO:0000256" key="1">
    <source>
        <dbReference type="SAM" id="Phobius"/>
    </source>
</evidence>
<comment type="caution">
    <text evidence="2">The sequence shown here is derived from an EMBL/GenBank/DDBJ whole genome shotgun (WGS) entry which is preliminary data.</text>
</comment>
<accession>A0A2S8FKT0</accession>
<protein>
    <submittedName>
        <fullName evidence="2">Uncharacterized protein</fullName>
    </submittedName>
</protein>
<name>A0A2S8FKT0_9BACT</name>
<dbReference type="Proteomes" id="UP000238322">
    <property type="component" value="Unassembled WGS sequence"/>
</dbReference>
<dbReference type="RefSeq" id="WP_105331545.1">
    <property type="nucleotide sequence ID" value="NZ_PUHY01000012.1"/>
</dbReference>